<evidence type="ECO:0000313" key="2">
    <source>
        <dbReference type="EMBL" id="KAK8726618.1"/>
    </source>
</evidence>
<feature type="non-terminal residue" evidence="2">
    <location>
        <position position="1"/>
    </location>
</feature>
<feature type="region of interest" description="Disordered" evidence="1">
    <location>
        <begin position="1"/>
        <end position="23"/>
    </location>
</feature>
<dbReference type="EMBL" id="JARKIK010000078">
    <property type="protein sequence ID" value="KAK8726619.1"/>
    <property type="molecule type" value="Genomic_DNA"/>
</dbReference>
<organism evidence="2 3">
    <name type="scientific">Cherax quadricarinatus</name>
    <name type="common">Australian red claw crayfish</name>
    <dbReference type="NCBI Taxonomy" id="27406"/>
    <lineage>
        <taxon>Eukaryota</taxon>
        <taxon>Metazoa</taxon>
        <taxon>Ecdysozoa</taxon>
        <taxon>Arthropoda</taxon>
        <taxon>Crustacea</taxon>
        <taxon>Multicrustacea</taxon>
        <taxon>Malacostraca</taxon>
        <taxon>Eumalacostraca</taxon>
        <taxon>Eucarida</taxon>
        <taxon>Decapoda</taxon>
        <taxon>Pleocyemata</taxon>
        <taxon>Astacidea</taxon>
        <taxon>Parastacoidea</taxon>
        <taxon>Parastacidae</taxon>
        <taxon>Cherax</taxon>
    </lineage>
</organism>
<proteinExistence type="predicted"/>
<dbReference type="AlphaFoldDB" id="A0AAW0WFZ6"/>
<dbReference type="SUPFAM" id="SSF57501">
    <property type="entry name" value="Cystine-knot cytokines"/>
    <property type="match status" value="1"/>
</dbReference>
<dbReference type="Proteomes" id="UP001445076">
    <property type="component" value="Unassembled WGS sequence"/>
</dbReference>
<keyword evidence="3" id="KW-1185">Reference proteome</keyword>
<dbReference type="PROSITE" id="PS50270">
    <property type="entry name" value="NGF_2"/>
    <property type="match status" value="1"/>
</dbReference>
<reference evidence="2 3" key="1">
    <citation type="journal article" date="2024" name="BMC Genomics">
        <title>Genome assembly of redclaw crayfish (Cherax quadricarinatus) provides insights into its immune adaptation and hypoxia tolerance.</title>
        <authorList>
            <person name="Liu Z."/>
            <person name="Zheng J."/>
            <person name="Li H."/>
            <person name="Fang K."/>
            <person name="Wang S."/>
            <person name="He J."/>
            <person name="Zhou D."/>
            <person name="Weng S."/>
            <person name="Chi M."/>
            <person name="Gu Z."/>
            <person name="He J."/>
            <person name="Li F."/>
            <person name="Wang M."/>
        </authorList>
    </citation>
    <scope>NUCLEOTIDE SEQUENCE [LARGE SCALE GENOMIC DNA]</scope>
    <source>
        <strain evidence="2">ZL_2023a</strain>
    </source>
</reference>
<evidence type="ECO:0000313" key="3">
    <source>
        <dbReference type="Proteomes" id="UP001445076"/>
    </source>
</evidence>
<dbReference type="EMBL" id="JARKIK010000078">
    <property type="protein sequence ID" value="KAK8726617.1"/>
    <property type="molecule type" value="Genomic_DNA"/>
</dbReference>
<dbReference type="Gene3D" id="2.10.90.10">
    <property type="entry name" value="Cystine-knot cytokines"/>
    <property type="match status" value="1"/>
</dbReference>
<accession>A0AAW0WFZ6</accession>
<reference evidence="2" key="2">
    <citation type="submission" date="2024-01" db="EMBL/GenBank/DDBJ databases">
        <authorList>
            <person name="He J."/>
            <person name="Wang M."/>
            <person name="Zheng J."/>
            <person name="Liu Z."/>
        </authorList>
    </citation>
    <scope>NUCLEOTIDE SEQUENCE</scope>
    <source>
        <strain evidence="2">ZL_2023a</strain>
        <tissue evidence="2">Muscle</tissue>
    </source>
</reference>
<evidence type="ECO:0000256" key="1">
    <source>
        <dbReference type="SAM" id="MobiDB-lite"/>
    </source>
</evidence>
<protein>
    <submittedName>
        <fullName evidence="2">Uncharacterized protein</fullName>
    </submittedName>
</protein>
<dbReference type="EMBL" id="JARKIK010000078">
    <property type="protein sequence ID" value="KAK8726618.1"/>
    <property type="molecule type" value="Genomic_DNA"/>
</dbReference>
<gene>
    <name evidence="2" type="ORF">OTU49_009956</name>
</gene>
<comment type="caution">
    <text evidence="2">The sequence shown here is derived from an EMBL/GenBank/DDBJ whole genome shotgun (WGS) entry which is preliminary data.</text>
</comment>
<dbReference type="InterPro" id="IPR029034">
    <property type="entry name" value="Cystine-knot_cytokine"/>
</dbReference>
<name>A0AAW0WFZ6_CHEQU</name>
<sequence>AAPPASDLHYPPSLISNDLDDLGIGPEEEALYSARHDDRVERPREHNKHRHLSGRYQNYHEEVCATKKGWKELYESVDVDGNEVIILNSIGGQNQTYYSYECISPCTACKGVMGFSMCKMRYTYVKMYYQLKYGRRSSEPKWDFVEVPSHCACELLPEDAIDAECPQSRQ</sequence>